<name>A0ABQ0GJW2_9PEZI</name>
<evidence type="ECO:0000256" key="3">
    <source>
        <dbReference type="PROSITE-ProRule" id="PRU00023"/>
    </source>
</evidence>
<dbReference type="SUPFAM" id="SSF48403">
    <property type="entry name" value="Ankyrin repeat"/>
    <property type="match status" value="1"/>
</dbReference>
<dbReference type="PROSITE" id="PS50088">
    <property type="entry name" value="ANK_REPEAT"/>
    <property type="match status" value="2"/>
</dbReference>
<protein>
    <submittedName>
        <fullName evidence="4">Ankyrin repeat and FYVE domain-containing protein 1</fullName>
    </submittedName>
</protein>
<dbReference type="InterPro" id="IPR036770">
    <property type="entry name" value="Ankyrin_rpt-contain_sf"/>
</dbReference>
<proteinExistence type="predicted"/>
<evidence type="ECO:0000313" key="4">
    <source>
        <dbReference type="EMBL" id="GAB1318061.1"/>
    </source>
</evidence>
<dbReference type="Proteomes" id="UP001628179">
    <property type="component" value="Unassembled WGS sequence"/>
</dbReference>
<dbReference type="EMBL" id="BAAFSV010000004">
    <property type="protein sequence ID" value="GAB1318061.1"/>
    <property type="molecule type" value="Genomic_DNA"/>
</dbReference>
<evidence type="ECO:0000256" key="2">
    <source>
        <dbReference type="ARBA" id="ARBA00023043"/>
    </source>
</evidence>
<dbReference type="PANTHER" id="PTHR24201">
    <property type="entry name" value="ANK_REP_REGION DOMAIN-CONTAINING PROTEIN"/>
    <property type="match status" value="1"/>
</dbReference>
<dbReference type="RefSeq" id="XP_070919792.1">
    <property type="nucleotide sequence ID" value="XM_071063691.1"/>
</dbReference>
<dbReference type="Gene3D" id="1.25.40.20">
    <property type="entry name" value="Ankyrin repeat-containing domain"/>
    <property type="match status" value="1"/>
</dbReference>
<dbReference type="InterPro" id="IPR002110">
    <property type="entry name" value="Ankyrin_rpt"/>
</dbReference>
<dbReference type="Pfam" id="PF12796">
    <property type="entry name" value="Ank_2"/>
    <property type="match status" value="1"/>
</dbReference>
<evidence type="ECO:0000313" key="5">
    <source>
        <dbReference type="Proteomes" id="UP001628179"/>
    </source>
</evidence>
<accession>A0ABQ0GJW2</accession>
<reference evidence="4 5" key="1">
    <citation type="submission" date="2024-09" db="EMBL/GenBank/DDBJ databases">
        <title>Itraconazole resistance in Madurella fahalii resulting from another homologue of gene encoding cytochrome P450 14-alpha sterol demethylase (CYP51).</title>
        <authorList>
            <person name="Yoshioka I."/>
            <person name="Fahal A.H."/>
            <person name="Kaneko S."/>
            <person name="Yaguchi T."/>
        </authorList>
    </citation>
    <scope>NUCLEOTIDE SEQUENCE [LARGE SCALE GENOMIC DNA]</scope>
    <source>
        <strain evidence="4 5">IFM 68171</strain>
    </source>
</reference>
<keyword evidence="2 3" id="KW-0040">ANK repeat</keyword>
<feature type="repeat" description="ANK" evidence="3">
    <location>
        <begin position="54"/>
        <end position="74"/>
    </location>
</feature>
<gene>
    <name evidence="4" type="primary">ANKFY1</name>
    <name evidence="4" type="ORF">MFIFM68171_08271</name>
</gene>
<comment type="caution">
    <text evidence="4">The sequence shown here is derived from an EMBL/GenBank/DDBJ whole genome shotgun (WGS) entry which is preliminary data.</text>
</comment>
<keyword evidence="1" id="KW-0677">Repeat</keyword>
<dbReference type="PROSITE" id="PS50297">
    <property type="entry name" value="ANK_REP_REGION"/>
    <property type="match status" value="1"/>
</dbReference>
<dbReference type="InterPro" id="IPR050776">
    <property type="entry name" value="Ank_Repeat/CDKN_Inhibitor"/>
</dbReference>
<dbReference type="GeneID" id="98179014"/>
<feature type="repeat" description="ANK" evidence="3">
    <location>
        <begin position="21"/>
        <end position="53"/>
    </location>
</feature>
<sequence>MQLLFADSRTQRGGGSQTAAAGTIDLQHAAENGVEAIIQRLLDNDADVEAKDNEGLTPLHIAAEKGHKAVVRLLQLKT</sequence>
<dbReference type="PANTHER" id="PTHR24201:SF16">
    <property type="entry name" value="ANKYRIN-1-LIKE-RELATED"/>
    <property type="match status" value="1"/>
</dbReference>
<evidence type="ECO:0000256" key="1">
    <source>
        <dbReference type="ARBA" id="ARBA00022737"/>
    </source>
</evidence>
<keyword evidence="5" id="KW-1185">Reference proteome</keyword>
<organism evidence="4 5">
    <name type="scientific">Madurella fahalii</name>
    <dbReference type="NCBI Taxonomy" id="1157608"/>
    <lineage>
        <taxon>Eukaryota</taxon>
        <taxon>Fungi</taxon>
        <taxon>Dikarya</taxon>
        <taxon>Ascomycota</taxon>
        <taxon>Pezizomycotina</taxon>
        <taxon>Sordariomycetes</taxon>
        <taxon>Sordariomycetidae</taxon>
        <taxon>Sordariales</taxon>
        <taxon>Sordariales incertae sedis</taxon>
        <taxon>Madurella</taxon>
    </lineage>
</organism>